<protein>
    <submittedName>
        <fullName evidence="1">Uncharacterized protein</fullName>
    </submittedName>
</protein>
<evidence type="ECO:0000313" key="1">
    <source>
        <dbReference type="EMBL" id="TQD72491.1"/>
    </source>
</evidence>
<reference evidence="1 2" key="1">
    <citation type="journal article" date="2019" name="G3 (Bethesda)">
        <title>Sequencing of a Wild Apple (Malus baccata) Genome Unravels the Differences Between Cultivated and Wild Apple Species Regarding Disease Resistance and Cold Tolerance.</title>
        <authorList>
            <person name="Chen X."/>
        </authorList>
    </citation>
    <scope>NUCLEOTIDE SEQUENCE [LARGE SCALE GENOMIC DNA]</scope>
    <source>
        <strain evidence="2">cv. Shandingzi</strain>
        <tissue evidence="1">Leaves</tissue>
    </source>
</reference>
<keyword evidence="2" id="KW-1185">Reference proteome</keyword>
<sequence>MEMNFPILVSSKSLSHCSHWSVHGGMDRSLQYARLSRMFHTSWWVAEIG</sequence>
<comment type="caution">
    <text evidence="1">The sequence shown here is derived from an EMBL/GenBank/DDBJ whole genome shotgun (WGS) entry which is preliminary data.</text>
</comment>
<name>A0A540KE36_MALBA</name>
<dbReference type="Proteomes" id="UP000315295">
    <property type="component" value="Unassembled WGS sequence"/>
</dbReference>
<accession>A0A540KE36</accession>
<organism evidence="1 2">
    <name type="scientific">Malus baccata</name>
    <name type="common">Siberian crab apple</name>
    <name type="synonym">Pyrus baccata</name>
    <dbReference type="NCBI Taxonomy" id="106549"/>
    <lineage>
        <taxon>Eukaryota</taxon>
        <taxon>Viridiplantae</taxon>
        <taxon>Streptophyta</taxon>
        <taxon>Embryophyta</taxon>
        <taxon>Tracheophyta</taxon>
        <taxon>Spermatophyta</taxon>
        <taxon>Magnoliopsida</taxon>
        <taxon>eudicotyledons</taxon>
        <taxon>Gunneridae</taxon>
        <taxon>Pentapetalae</taxon>
        <taxon>rosids</taxon>
        <taxon>fabids</taxon>
        <taxon>Rosales</taxon>
        <taxon>Rosaceae</taxon>
        <taxon>Amygdaloideae</taxon>
        <taxon>Maleae</taxon>
        <taxon>Malus</taxon>
    </lineage>
</organism>
<proteinExistence type="predicted"/>
<dbReference type="EMBL" id="VIEB01001398">
    <property type="protein sequence ID" value="TQD72491.1"/>
    <property type="molecule type" value="Genomic_DNA"/>
</dbReference>
<dbReference type="AlphaFoldDB" id="A0A540KE36"/>
<evidence type="ECO:0000313" key="2">
    <source>
        <dbReference type="Proteomes" id="UP000315295"/>
    </source>
</evidence>
<gene>
    <name evidence="1" type="ORF">C1H46_041980</name>
</gene>